<evidence type="ECO:0000259" key="7">
    <source>
        <dbReference type="PROSITE" id="PS50846"/>
    </source>
</evidence>
<evidence type="ECO:0000256" key="3">
    <source>
        <dbReference type="ARBA" id="ARBA00023288"/>
    </source>
</evidence>
<feature type="compositionally biased region" description="Basic and acidic residues" evidence="6">
    <location>
        <begin position="203"/>
        <end position="247"/>
    </location>
</feature>
<dbReference type="Gramene" id="RZC66457">
    <property type="protein sequence ID" value="RZC66457"/>
    <property type="gene ID" value="C5167_010150"/>
</dbReference>
<dbReference type="PANTHER" id="PTHR45811">
    <property type="entry name" value="COPPER TRANSPORT PROTEIN FAMILY-RELATED"/>
    <property type="match status" value="1"/>
</dbReference>
<dbReference type="SUPFAM" id="SSF55008">
    <property type="entry name" value="HMA, heavy metal-associated domain"/>
    <property type="match status" value="1"/>
</dbReference>
<dbReference type="AlphaFoldDB" id="A0A4Y7K0J0"/>
<feature type="domain" description="HMA" evidence="7">
    <location>
        <begin position="29"/>
        <end position="92"/>
    </location>
</feature>
<organism evidence="8 9">
    <name type="scientific">Papaver somniferum</name>
    <name type="common">Opium poppy</name>
    <dbReference type="NCBI Taxonomy" id="3469"/>
    <lineage>
        <taxon>Eukaryota</taxon>
        <taxon>Viridiplantae</taxon>
        <taxon>Streptophyta</taxon>
        <taxon>Embryophyta</taxon>
        <taxon>Tracheophyta</taxon>
        <taxon>Spermatophyta</taxon>
        <taxon>Magnoliopsida</taxon>
        <taxon>Ranunculales</taxon>
        <taxon>Papaveraceae</taxon>
        <taxon>Papaveroideae</taxon>
        <taxon>Papaver</taxon>
    </lineage>
</organism>
<dbReference type="InterPro" id="IPR051863">
    <property type="entry name" value="HIPP"/>
</dbReference>
<sequence length="293" mass="32133">MFVCPFPAKLTPSPEPVPLDFIADLIFHVQKSVVSVDLLCSKCKKKVMKLVAGVEGINSIALDSTKSTVTVVGPADPVDIIKKVRKFKKTAEFVSIGPFKPEEKKDDLKKDVYPYLPKTCQRCDVWKTNNFNLNGAKDCFEDRFLMSKMQEKGVDKIEIDAAKSTLTVTGDADPYKIVVRARKSVRAAEIVSIGAPPPPPKPNDGKKPADDKKTGAGGDKKSGGDGVKKADADKKADNKKPNNDGKKLQQKNTSMMVYEGYYPPPPIPQPQPYNMYVQVVDPAYEPVSPCSIM</sequence>
<proteinExistence type="inferred from homology"/>
<evidence type="ECO:0000313" key="9">
    <source>
        <dbReference type="Proteomes" id="UP000316621"/>
    </source>
</evidence>
<name>A0A4Y7K0J0_PAPSO</name>
<evidence type="ECO:0000256" key="5">
    <source>
        <dbReference type="ARBA" id="ARBA00024045"/>
    </source>
</evidence>
<dbReference type="Pfam" id="PF00403">
    <property type="entry name" value="HMA"/>
    <property type="match status" value="1"/>
</dbReference>
<feature type="region of interest" description="Disordered" evidence="6">
    <location>
        <begin position="190"/>
        <end position="254"/>
    </location>
</feature>
<dbReference type="PROSITE" id="PS50846">
    <property type="entry name" value="HMA_2"/>
    <property type="match status" value="1"/>
</dbReference>
<keyword evidence="2" id="KW-0479">Metal-binding</keyword>
<dbReference type="OMA" id="PYDTHIQ"/>
<protein>
    <recommendedName>
        <fullName evidence="7">HMA domain-containing protein</fullName>
    </recommendedName>
</protein>
<dbReference type="Gene3D" id="3.30.70.100">
    <property type="match status" value="2"/>
</dbReference>
<evidence type="ECO:0000256" key="1">
    <source>
        <dbReference type="ARBA" id="ARBA00022481"/>
    </source>
</evidence>
<dbReference type="CDD" id="cd00371">
    <property type="entry name" value="HMA"/>
    <property type="match status" value="1"/>
</dbReference>
<evidence type="ECO:0000256" key="6">
    <source>
        <dbReference type="SAM" id="MobiDB-lite"/>
    </source>
</evidence>
<keyword evidence="9" id="KW-1185">Reference proteome</keyword>
<dbReference type="Proteomes" id="UP000316621">
    <property type="component" value="Chromosome 6"/>
</dbReference>
<keyword evidence="1" id="KW-0488">Methylation</keyword>
<dbReference type="InterPro" id="IPR036163">
    <property type="entry name" value="HMA_dom_sf"/>
</dbReference>
<dbReference type="InterPro" id="IPR006121">
    <property type="entry name" value="HMA_dom"/>
</dbReference>
<dbReference type="PANTHER" id="PTHR45811:SF27">
    <property type="entry name" value="HEAVY METAL-ASSOCIATED ISOPRENYLATED PLANT PROTEIN 3-LIKE"/>
    <property type="match status" value="1"/>
</dbReference>
<gene>
    <name evidence="8" type="ORF">C5167_010150</name>
</gene>
<dbReference type="EMBL" id="CM010720">
    <property type="protein sequence ID" value="RZC66457.1"/>
    <property type="molecule type" value="Genomic_DNA"/>
</dbReference>
<keyword evidence="3" id="KW-0449">Lipoprotein</keyword>
<evidence type="ECO:0000256" key="4">
    <source>
        <dbReference type="ARBA" id="ARBA00023289"/>
    </source>
</evidence>
<comment type="similarity">
    <text evidence="5">Belongs to the HIPP family.</text>
</comment>
<evidence type="ECO:0000256" key="2">
    <source>
        <dbReference type="ARBA" id="ARBA00022723"/>
    </source>
</evidence>
<evidence type="ECO:0000313" key="8">
    <source>
        <dbReference type="EMBL" id="RZC66457.1"/>
    </source>
</evidence>
<reference evidence="8 9" key="1">
    <citation type="journal article" date="2018" name="Science">
        <title>The opium poppy genome and morphinan production.</title>
        <authorList>
            <person name="Guo L."/>
            <person name="Winzer T."/>
            <person name="Yang X."/>
            <person name="Li Y."/>
            <person name="Ning Z."/>
            <person name="He Z."/>
            <person name="Teodor R."/>
            <person name="Lu Y."/>
            <person name="Bowser T.A."/>
            <person name="Graham I.A."/>
            <person name="Ye K."/>
        </authorList>
    </citation>
    <scope>NUCLEOTIDE SEQUENCE [LARGE SCALE GENOMIC DNA]</scope>
    <source>
        <strain evidence="9">cv. HN1</strain>
        <tissue evidence="8">Leaves</tissue>
    </source>
</reference>
<keyword evidence="4" id="KW-0636">Prenylation</keyword>
<accession>A0A4Y7K0J0</accession>
<dbReference type="GO" id="GO:0046872">
    <property type="term" value="F:metal ion binding"/>
    <property type="evidence" value="ECO:0007669"/>
    <property type="project" value="UniProtKB-KW"/>
</dbReference>